<evidence type="ECO:0000313" key="3">
    <source>
        <dbReference type="Proteomes" id="UP000694888"/>
    </source>
</evidence>
<dbReference type="SMART" id="SM00473">
    <property type="entry name" value="PAN_AP"/>
    <property type="match status" value="3"/>
</dbReference>
<evidence type="ECO:0000259" key="2">
    <source>
        <dbReference type="PROSITE" id="PS50948"/>
    </source>
</evidence>
<sequence>MMRLPALLTLGLLAALSWTLTQGQTCQLVEISNSKGDDNAISRVESIGFEDCKTLCLSLDTCKALEQRSATTCILFSSDTAFPSSGDTLLQKVCTVAPACTLSNTADLDGDSPAVTLALSIEDSCKKVCNSIAECMAFVFRSSPAECKLLESVPTTTATVGSVYSKKIQSGSGPSCEFERSENMDVPSSASSTSLTNSARSCAELCLAISNCLAVSYNPNGGLCKLFTSTPMTTASSGVTLYEKSCSSSDTATFTTTDVCNDSAPACTLSNTADLDGDSPAVTLALSIEDSCKKVCNSIAECMAFVFRSSPAECKLLESVPTTTATVGSVYSKKIQSGSGPSCEFERSENMDVPSSASSTSLTNSARSCAELCLAISNCLAVSYNPNGGLCKLFTSTPMTTASSGVTLYEKSCSSSDTATFTTTDVCNDSGSKTTPHPTFLVSVIVLTLILS</sequence>
<reference evidence="4" key="1">
    <citation type="submission" date="2025-08" db="UniProtKB">
        <authorList>
            <consortium name="RefSeq"/>
        </authorList>
    </citation>
    <scope>IDENTIFICATION</scope>
</reference>
<feature type="domain" description="Apple" evidence="2">
    <location>
        <begin position="26"/>
        <end position="94"/>
    </location>
</feature>
<accession>A0ABM1AA05</accession>
<feature type="chain" id="PRO_5047040655" evidence="1">
    <location>
        <begin position="24"/>
        <end position="452"/>
    </location>
</feature>
<evidence type="ECO:0000256" key="1">
    <source>
        <dbReference type="SAM" id="SignalP"/>
    </source>
</evidence>
<dbReference type="Pfam" id="PF14295">
    <property type="entry name" value="PAN_4"/>
    <property type="match status" value="2"/>
</dbReference>
<organism evidence="3 4">
    <name type="scientific">Aplysia californica</name>
    <name type="common">California sea hare</name>
    <dbReference type="NCBI Taxonomy" id="6500"/>
    <lineage>
        <taxon>Eukaryota</taxon>
        <taxon>Metazoa</taxon>
        <taxon>Spiralia</taxon>
        <taxon>Lophotrochozoa</taxon>
        <taxon>Mollusca</taxon>
        <taxon>Gastropoda</taxon>
        <taxon>Heterobranchia</taxon>
        <taxon>Euthyneura</taxon>
        <taxon>Tectipleura</taxon>
        <taxon>Aplysiida</taxon>
        <taxon>Aplysioidea</taxon>
        <taxon>Aplysiidae</taxon>
        <taxon>Aplysia</taxon>
    </lineage>
</organism>
<dbReference type="SUPFAM" id="SSF57414">
    <property type="entry name" value="Hairpin loop containing domain-like"/>
    <property type="match status" value="2"/>
</dbReference>
<dbReference type="GeneID" id="101853970"/>
<proteinExistence type="predicted"/>
<dbReference type="Gene3D" id="3.50.4.10">
    <property type="entry name" value="Hepatocyte Growth Factor"/>
    <property type="match status" value="2"/>
</dbReference>
<feature type="domain" description="Apple" evidence="2">
    <location>
        <begin position="176"/>
        <end position="246"/>
    </location>
</feature>
<keyword evidence="1" id="KW-0732">Signal</keyword>
<protein>
    <submittedName>
        <fullName evidence="4">GPI-anchored protein pfl2</fullName>
    </submittedName>
</protein>
<dbReference type="InterPro" id="IPR003609">
    <property type="entry name" value="Pan_app"/>
</dbReference>
<dbReference type="RefSeq" id="XP_012943689.1">
    <property type="nucleotide sequence ID" value="XM_013088235.2"/>
</dbReference>
<feature type="signal peptide" evidence="1">
    <location>
        <begin position="1"/>
        <end position="23"/>
    </location>
</feature>
<keyword evidence="3" id="KW-1185">Reference proteome</keyword>
<name>A0ABM1AA05_APLCA</name>
<gene>
    <name evidence="4" type="primary">LOC101853970</name>
</gene>
<evidence type="ECO:0000313" key="4">
    <source>
        <dbReference type="RefSeq" id="XP_012943689.1"/>
    </source>
</evidence>
<dbReference type="PROSITE" id="PS50948">
    <property type="entry name" value="PAN"/>
    <property type="match status" value="3"/>
</dbReference>
<feature type="domain" description="Apple" evidence="2">
    <location>
        <begin position="343"/>
        <end position="413"/>
    </location>
</feature>
<dbReference type="Pfam" id="PF00024">
    <property type="entry name" value="PAN_1"/>
    <property type="match status" value="2"/>
</dbReference>
<dbReference type="Proteomes" id="UP000694888">
    <property type="component" value="Unplaced"/>
</dbReference>